<dbReference type="CDD" id="cd00009">
    <property type="entry name" value="AAA"/>
    <property type="match status" value="1"/>
</dbReference>
<dbReference type="Gene3D" id="1.10.1780.10">
    <property type="entry name" value="Clp, N-terminal domain"/>
    <property type="match status" value="1"/>
</dbReference>
<dbReference type="GO" id="GO:0008233">
    <property type="term" value="F:peptidase activity"/>
    <property type="evidence" value="ECO:0007669"/>
    <property type="project" value="UniProtKB-KW"/>
</dbReference>
<dbReference type="Pfam" id="PF17871">
    <property type="entry name" value="AAA_lid_9"/>
    <property type="match status" value="1"/>
</dbReference>
<dbReference type="Gene3D" id="3.40.50.300">
    <property type="entry name" value="P-loop containing nucleotide triphosphate hydrolases"/>
    <property type="match status" value="2"/>
</dbReference>
<reference evidence="9" key="1">
    <citation type="submission" date="2017-02" db="EMBL/GenBank/DDBJ databases">
        <authorList>
            <person name="Regsiter A."/>
            <person name="William W."/>
        </authorList>
    </citation>
    <scope>NUCLEOTIDE SEQUENCE</scope>
    <source>
        <strain evidence="9">Bib</strain>
    </source>
</reference>
<organism evidence="9">
    <name type="scientific">uncultured spirochete</name>
    <dbReference type="NCBI Taxonomy" id="156406"/>
    <lineage>
        <taxon>Bacteria</taxon>
        <taxon>Pseudomonadati</taxon>
        <taxon>Spirochaetota</taxon>
        <taxon>Spirochaetia</taxon>
        <taxon>Spirochaetales</taxon>
        <taxon>environmental samples</taxon>
    </lineage>
</organism>
<evidence type="ECO:0000256" key="4">
    <source>
        <dbReference type="ARBA" id="ARBA00023186"/>
    </source>
</evidence>
<keyword evidence="2 6" id="KW-0547">Nucleotide-binding</keyword>
<dbReference type="Pfam" id="PF02861">
    <property type="entry name" value="Clp_N"/>
    <property type="match status" value="1"/>
</dbReference>
<dbReference type="SUPFAM" id="SSF52540">
    <property type="entry name" value="P-loop containing nucleoside triphosphate hydrolases"/>
    <property type="match status" value="2"/>
</dbReference>
<comment type="similarity">
    <text evidence="6">Belongs to the ClpA/ClpB family.</text>
</comment>
<dbReference type="InterPro" id="IPR018368">
    <property type="entry name" value="ClpA/B_CS1"/>
</dbReference>
<keyword evidence="3 6" id="KW-0067">ATP-binding</keyword>
<evidence type="ECO:0000256" key="3">
    <source>
        <dbReference type="ARBA" id="ARBA00022840"/>
    </source>
</evidence>
<evidence type="ECO:0000259" key="8">
    <source>
        <dbReference type="PROSITE" id="PS51903"/>
    </source>
</evidence>
<dbReference type="GO" id="GO:0034605">
    <property type="term" value="P:cellular response to heat"/>
    <property type="evidence" value="ECO:0007669"/>
    <property type="project" value="TreeGrafter"/>
</dbReference>
<evidence type="ECO:0000256" key="1">
    <source>
        <dbReference type="ARBA" id="ARBA00022737"/>
    </source>
</evidence>
<dbReference type="InterPro" id="IPR050130">
    <property type="entry name" value="ClpA_ClpB"/>
</dbReference>
<proteinExistence type="inferred from homology"/>
<dbReference type="Gene3D" id="1.10.8.60">
    <property type="match status" value="2"/>
</dbReference>
<dbReference type="PANTHER" id="PTHR11638:SF111">
    <property type="entry name" value="ATP-DEPENDENT CLP PROTEASE ATP-BINDING SUBUNIT CLPA"/>
    <property type="match status" value="1"/>
</dbReference>
<name>A0A3P3XLI5_9SPIR</name>
<dbReference type="InterPro" id="IPR001270">
    <property type="entry name" value="ClpA/B"/>
</dbReference>
<evidence type="ECO:0000256" key="2">
    <source>
        <dbReference type="ARBA" id="ARBA00022741"/>
    </source>
</evidence>
<dbReference type="InterPro" id="IPR036628">
    <property type="entry name" value="Clp_N_dom_sf"/>
</dbReference>
<keyword evidence="9" id="KW-0645">Protease</keyword>
<keyword evidence="9" id="KW-0378">Hydrolase</keyword>
<dbReference type="AlphaFoldDB" id="A0A3P3XLI5"/>
<dbReference type="GO" id="GO:0016887">
    <property type="term" value="F:ATP hydrolysis activity"/>
    <property type="evidence" value="ECO:0007669"/>
    <property type="project" value="InterPro"/>
</dbReference>
<evidence type="ECO:0000256" key="5">
    <source>
        <dbReference type="PROSITE-ProRule" id="PRU01251"/>
    </source>
</evidence>
<dbReference type="GO" id="GO:0005737">
    <property type="term" value="C:cytoplasm"/>
    <property type="evidence" value="ECO:0007669"/>
    <property type="project" value="TreeGrafter"/>
</dbReference>
<dbReference type="InterPro" id="IPR027417">
    <property type="entry name" value="P-loop_NTPase"/>
</dbReference>
<dbReference type="FunFam" id="3.40.50.300:FF:000025">
    <property type="entry name" value="ATP-dependent Clp protease subunit"/>
    <property type="match status" value="1"/>
</dbReference>
<dbReference type="Pfam" id="PF10431">
    <property type="entry name" value="ClpB_D2-small"/>
    <property type="match status" value="1"/>
</dbReference>
<dbReference type="PROSITE" id="PS00870">
    <property type="entry name" value="CLPAB_1"/>
    <property type="match status" value="1"/>
</dbReference>
<dbReference type="Pfam" id="PF07724">
    <property type="entry name" value="AAA_2"/>
    <property type="match status" value="1"/>
</dbReference>
<evidence type="ECO:0000256" key="6">
    <source>
        <dbReference type="RuleBase" id="RU004432"/>
    </source>
</evidence>
<feature type="region of interest" description="Disordered" evidence="7">
    <location>
        <begin position="142"/>
        <end position="171"/>
    </location>
</feature>
<keyword evidence="1 5" id="KW-0677">Repeat</keyword>
<evidence type="ECO:0000256" key="7">
    <source>
        <dbReference type="SAM" id="MobiDB-lite"/>
    </source>
</evidence>
<dbReference type="PRINTS" id="PR00300">
    <property type="entry name" value="CLPPROTEASEA"/>
</dbReference>
<dbReference type="PROSITE" id="PS00871">
    <property type="entry name" value="CLPAB_2"/>
    <property type="match status" value="1"/>
</dbReference>
<gene>
    <name evidence="9" type="primary">clpA</name>
    <name evidence="9" type="ORF">SPIROBIBN47_50030</name>
</gene>
<sequence>MKVSPEVQAIFNAAYNEAKLRNHEYLMPEHILFASLSFEKVRNILENCDADLEQMRHSIEAYFEQKMPIVRNAEPIQSAGFQAVIERAVMQSQSAGKEEVQISDLVVSLYDEERTYAGYLMRKLGIKRLQLLEVLSHGMSDEDIEAESLTEEETEEHPEEGGKERRAARPGTLERFATDLTALAAAGKLEPVIGREAEIERTIQVLCRRLKNNPIHVGDAGVGKTAITEGLAQRIAAGKVPPKLQGYTIWSLDMGALLAGTKFRGDFEERVKKVIDLLLKKEKSILFIDEIHTIIGAGAVTGSTLDASNLLKPALTSGKLRCIGSTTYDEYNKIFEKDRALSRRFQKIDIVEPTIPETVEILKGLRPKYEEYHDVRYSDETLEIAAKLAAQFITERKLPDKAIDVIDEAGALARIQAYKQNQDAQVKTIELTPHDIEVVIAKIARIPERTVTSSEKDKLATLESTLKLEVFGQDQAIEAVVRAVKRSRAGFRAPDKPIANFLFVGPTGVGKTELARQLAKHLAISLHRFDMSEYQEKHTVSRLIGSPPGYVGYEEGGLLTDAIRKTPNAVVLLDEIEKAHPDIYNILLQIMDYATLTDNQGRKADFRNVILIMTSNAGARDIGKPLIGFGDQAVSVSALDEAVERAFSPEFRNRLDAVVHFNNLPMDIIERIVRKAIDEFRVQLAEKNVTLEVDDEVVHFLAERGYSREFGARNINRLIEDQIKTVFVDEVLFGKLEHGGTAVAHIEGDKIAFDITPHVS</sequence>
<dbReference type="InterPro" id="IPR019489">
    <property type="entry name" value="Clp_ATPase_C"/>
</dbReference>
<protein>
    <submittedName>
        <fullName evidence="9">ATPase and specificity subunit of ClpA-ClpP ATP-dependent serine protease, chaperone activity</fullName>
    </submittedName>
</protein>
<dbReference type="PANTHER" id="PTHR11638">
    <property type="entry name" value="ATP-DEPENDENT CLP PROTEASE"/>
    <property type="match status" value="1"/>
</dbReference>
<keyword evidence="4 6" id="KW-0143">Chaperone</keyword>
<dbReference type="InterPro" id="IPR004176">
    <property type="entry name" value="Clp_R_N"/>
</dbReference>
<dbReference type="CDD" id="cd19499">
    <property type="entry name" value="RecA-like_ClpB_Hsp104-like"/>
    <property type="match status" value="1"/>
</dbReference>
<dbReference type="GO" id="GO:0005524">
    <property type="term" value="F:ATP binding"/>
    <property type="evidence" value="ECO:0007669"/>
    <property type="project" value="UniProtKB-KW"/>
</dbReference>
<dbReference type="SMART" id="SM01086">
    <property type="entry name" value="ClpB_D2-small"/>
    <property type="match status" value="1"/>
</dbReference>
<dbReference type="InterPro" id="IPR041546">
    <property type="entry name" value="ClpA/ClpB_AAA_lid"/>
</dbReference>
<dbReference type="EMBL" id="FWDM01000037">
    <property type="protein sequence ID" value="SLM15500.1"/>
    <property type="molecule type" value="Genomic_DNA"/>
</dbReference>
<dbReference type="GO" id="GO:0006508">
    <property type="term" value="P:proteolysis"/>
    <property type="evidence" value="ECO:0007669"/>
    <property type="project" value="UniProtKB-KW"/>
</dbReference>
<dbReference type="SUPFAM" id="SSF81923">
    <property type="entry name" value="Double Clp-N motif"/>
    <property type="match status" value="1"/>
</dbReference>
<feature type="domain" description="Clp R" evidence="8">
    <location>
        <begin position="1"/>
        <end position="142"/>
    </location>
</feature>
<dbReference type="InterPro" id="IPR013461">
    <property type="entry name" value="ClpA"/>
</dbReference>
<evidence type="ECO:0000313" key="9">
    <source>
        <dbReference type="EMBL" id="SLM15500.1"/>
    </source>
</evidence>
<dbReference type="InterPro" id="IPR028299">
    <property type="entry name" value="ClpA/B_CS2"/>
</dbReference>
<dbReference type="InterPro" id="IPR003593">
    <property type="entry name" value="AAA+_ATPase"/>
</dbReference>
<dbReference type="SMART" id="SM00382">
    <property type="entry name" value="AAA"/>
    <property type="match status" value="2"/>
</dbReference>
<feature type="compositionally biased region" description="Acidic residues" evidence="7">
    <location>
        <begin position="142"/>
        <end position="158"/>
    </location>
</feature>
<dbReference type="GO" id="GO:0043335">
    <property type="term" value="P:protein unfolding"/>
    <property type="evidence" value="ECO:0007669"/>
    <property type="project" value="InterPro"/>
</dbReference>
<accession>A0A3P3XLI5</accession>
<dbReference type="NCBIfam" id="TIGR02639">
    <property type="entry name" value="ClpA"/>
    <property type="match status" value="1"/>
</dbReference>
<dbReference type="PROSITE" id="PS51903">
    <property type="entry name" value="CLP_R"/>
    <property type="match status" value="1"/>
</dbReference>
<dbReference type="InterPro" id="IPR003959">
    <property type="entry name" value="ATPase_AAA_core"/>
</dbReference>
<dbReference type="Pfam" id="PF00004">
    <property type="entry name" value="AAA"/>
    <property type="match status" value="1"/>
</dbReference>